<dbReference type="InterPro" id="IPR051923">
    <property type="entry name" value="Glycosyl_Hydrolase_39"/>
</dbReference>
<evidence type="ECO:0000256" key="3">
    <source>
        <dbReference type="ARBA" id="ARBA00023295"/>
    </source>
</evidence>
<dbReference type="Pfam" id="PF01229">
    <property type="entry name" value="Glyco_hydro_39"/>
    <property type="match status" value="2"/>
</dbReference>
<dbReference type="Gene3D" id="2.60.40.1500">
    <property type="entry name" value="Glycosyl hydrolase domain, family 39"/>
    <property type="match status" value="1"/>
</dbReference>
<dbReference type="Proteomes" id="UP000565724">
    <property type="component" value="Unassembled WGS sequence"/>
</dbReference>
<dbReference type="SUPFAM" id="SSF51445">
    <property type="entry name" value="(Trans)glycosidases"/>
    <property type="match status" value="1"/>
</dbReference>
<dbReference type="InterPro" id="IPR017853">
    <property type="entry name" value="GH"/>
</dbReference>
<dbReference type="EMBL" id="JABMCI010000044">
    <property type="protein sequence ID" value="NUU16358.1"/>
    <property type="molecule type" value="Genomic_DNA"/>
</dbReference>
<dbReference type="AlphaFoldDB" id="A0A7Y6DW88"/>
<keyword evidence="7" id="KW-1185">Reference proteome</keyword>
<dbReference type="InterPro" id="IPR049166">
    <property type="entry name" value="GH39_cat"/>
</dbReference>
<evidence type="ECO:0000256" key="2">
    <source>
        <dbReference type="ARBA" id="ARBA00022801"/>
    </source>
</evidence>
<evidence type="ECO:0000313" key="6">
    <source>
        <dbReference type="EMBL" id="NUU16358.1"/>
    </source>
</evidence>
<dbReference type="GO" id="GO:0004553">
    <property type="term" value="F:hydrolase activity, hydrolyzing O-glycosyl compounds"/>
    <property type="evidence" value="ECO:0007669"/>
    <property type="project" value="InterPro"/>
</dbReference>
<comment type="caution">
    <text evidence="6">The sequence shown here is derived from an EMBL/GenBank/DDBJ whole genome shotgun (WGS) entry which is preliminary data.</text>
</comment>
<dbReference type="PRINTS" id="PR00745">
    <property type="entry name" value="GLHYDRLASE39"/>
</dbReference>
<feature type="domain" description="Glycosyl hydrolases family 39 N-terminal catalytic" evidence="5">
    <location>
        <begin position="125"/>
        <end position="358"/>
    </location>
</feature>
<evidence type="ECO:0000256" key="1">
    <source>
        <dbReference type="ARBA" id="ARBA00008875"/>
    </source>
</evidence>
<dbReference type="InterPro" id="IPR049165">
    <property type="entry name" value="GH39_as"/>
</dbReference>
<dbReference type="SUPFAM" id="SSF51011">
    <property type="entry name" value="Glycosyl hydrolase domain"/>
    <property type="match status" value="1"/>
</dbReference>
<feature type="active site" description="Proton donor" evidence="4">
    <location>
        <position position="290"/>
    </location>
</feature>
<dbReference type="PROSITE" id="PS01027">
    <property type="entry name" value="GLYCOSYL_HYDROL_F39"/>
    <property type="match status" value="1"/>
</dbReference>
<proteinExistence type="inferred from homology"/>
<dbReference type="PANTHER" id="PTHR12631">
    <property type="entry name" value="ALPHA-L-IDURONIDASE"/>
    <property type="match status" value="1"/>
</dbReference>
<keyword evidence="2" id="KW-0378">Hydrolase</keyword>
<evidence type="ECO:0000313" key="7">
    <source>
        <dbReference type="Proteomes" id="UP000565724"/>
    </source>
</evidence>
<dbReference type="PANTHER" id="PTHR12631:SF10">
    <property type="entry name" value="BETA-XYLOSIDASE-LIKE PROTEIN-RELATED"/>
    <property type="match status" value="1"/>
</dbReference>
<dbReference type="InterPro" id="IPR000514">
    <property type="entry name" value="Glyco_hydro_39"/>
</dbReference>
<keyword evidence="3" id="KW-0326">Glycosidase</keyword>
<name>A0A7Y6DW88_9CELL</name>
<gene>
    <name evidence="6" type="ORF">HP550_03740</name>
</gene>
<comment type="similarity">
    <text evidence="1">Belongs to the glycosyl hydrolase 39 family.</text>
</comment>
<dbReference type="Gene3D" id="3.20.20.80">
    <property type="entry name" value="Glycosidases"/>
    <property type="match status" value="1"/>
</dbReference>
<feature type="domain" description="Glycosyl hydrolases family 39 N-terminal catalytic" evidence="5">
    <location>
        <begin position="375"/>
        <end position="568"/>
    </location>
</feature>
<evidence type="ECO:0000256" key="4">
    <source>
        <dbReference type="PIRSR" id="PIRSR600514-1"/>
    </source>
</evidence>
<reference evidence="6 7" key="1">
    <citation type="submission" date="2020-05" db="EMBL/GenBank/DDBJ databases">
        <title>Genome Sequencing of Type Strains.</title>
        <authorList>
            <person name="Lemaire J.F."/>
            <person name="Inderbitzin P."/>
            <person name="Gregorio O.A."/>
            <person name="Collins S.B."/>
            <person name="Wespe N."/>
            <person name="Knight-Connoni V."/>
        </authorList>
    </citation>
    <scope>NUCLEOTIDE SEQUENCE [LARGE SCALE GENOMIC DNA]</scope>
    <source>
        <strain evidence="6 7">ATCC 25174</strain>
    </source>
</reference>
<protein>
    <submittedName>
        <fullName evidence="6">Xylan 1,4-beta-xylosidase</fullName>
    </submittedName>
</protein>
<sequence length="599" mass="64511">MTDARADWEDRIGRRSDTAAAGAIPVLAPPAGLYAAPGVGHVSLHWEPVQGAVGYQVIRDGVPLDHHGGDVLAVPHGPYADTTGEPGVPHRYTVATVTDVDVTGPGGDEVLAASLPVGDPAVVEVLVDLDTVVRELPRPWRPMIGSEHLSLLLSEESVGGQSISADLTSALRAAHDELGVATVRAHAILCDDLGVYREVDGEPVHDFTGVDATYDALLALGLRPVVELSYMPRDLASDPDVTVFDYAAIVSPPKDWDRWGALVTDLVGHLVQRYGLDEVRENWSFEVWNEPNLEVFWSGTREEFWRLYDVTVTAVRTVDDRLVVGGPSTAAAGWVDGLLEHVAGSGSPVDFVSTHTYGNAPLDLRATLARHGREDAGIWWTEWGVSPTHFGNANDGVFSAAFLVRGMRSAAGRIDALSYWVVSDQFEELGRPPRLLHGGFGLRTVGELRKPRWWALWLLEQLGSDEVAATLTGDGAGSLVEAWASRDGDERVAVALWNGTLDQGKVDGTAALDRTVHLVLDGLPPGSWTVRESRVDADHSNIAALWSSMSEGADWPTDDQWATLRAADRLAVTERPLGGSSIDVHLPNPAIVLVELVRV</sequence>
<evidence type="ECO:0000259" key="5">
    <source>
        <dbReference type="Pfam" id="PF01229"/>
    </source>
</evidence>
<organism evidence="6 7">
    <name type="scientific">Cellulomonas humilata</name>
    <dbReference type="NCBI Taxonomy" id="144055"/>
    <lineage>
        <taxon>Bacteria</taxon>
        <taxon>Bacillati</taxon>
        <taxon>Actinomycetota</taxon>
        <taxon>Actinomycetes</taxon>
        <taxon>Micrococcales</taxon>
        <taxon>Cellulomonadaceae</taxon>
        <taxon>Cellulomonas</taxon>
    </lineage>
</organism>
<accession>A0A7Y6DW88</accession>
<dbReference type="RefSeq" id="WP_175346253.1">
    <property type="nucleotide sequence ID" value="NZ_JABMCI010000044.1"/>
</dbReference>
<dbReference type="GO" id="GO:0005975">
    <property type="term" value="P:carbohydrate metabolic process"/>
    <property type="evidence" value="ECO:0007669"/>
    <property type="project" value="InterPro"/>
</dbReference>